<feature type="transmembrane region" description="Helical" evidence="1">
    <location>
        <begin position="58"/>
        <end position="78"/>
    </location>
</feature>
<keyword evidence="1" id="KW-0472">Membrane</keyword>
<name>A0A090VSA5_PSEVU</name>
<keyword evidence="1" id="KW-1133">Transmembrane helix</keyword>
<comment type="caution">
    <text evidence="2">The sequence shown here is derived from an EMBL/GenBank/DDBJ whole genome shotgun (WGS) entry which is preliminary data.</text>
</comment>
<dbReference type="EMBL" id="BBMZ01000009">
    <property type="protein sequence ID" value="GAL57977.1"/>
    <property type="molecule type" value="Genomic_DNA"/>
</dbReference>
<evidence type="ECO:0000256" key="1">
    <source>
        <dbReference type="SAM" id="Phobius"/>
    </source>
</evidence>
<gene>
    <name evidence="2" type="ORF">EV102420_09_00090</name>
</gene>
<keyword evidence="3" id="KW-1185">Reference proteome</keyword>
<dbReference type="eggNOG" id="ENOG5031KTN">
    <property type="taxonomic scope" value="Bacteria"/>
</dbReference>
<evidence type="ECO:0000313" key="2">
    <source>
        <dbReference type="EMBL" id="GAL57977.1"/>
    </source>
</evidence>
<evidence type="ECO:0000313" key="3">
    <source>
        <dbReference type="Proteomes" id="UP000029462"/>
    </source>
</evidence>
<dbReference type="RefSeq" id="WP_072015209.1">
    <property type="nucleotide sequence ID" value="NZ_BBMZ01000009.1"/>
</dbReference>
<reference evidence="2 3" key="1">
    <citation type="submission" date="2014-09" db="EMBL/GenBank/DDBJ databases">
        <title>Whole genome shotgun sequence of Escherichia vulneris NBRC 102420.</title>
        <authorList>
            <person name="Yoshida Y."/>
            <person name="Hosoyama A."/>
            <person name="Tsuchikane K."/>
            <person name="Ohji S."/>
            <person name="Ichikawa N."/>
            <person name="Kimura A."/>
            <person name="Yamazoe A."/>
            <person name="Ezaki T."/>
            <person name="Fujita N."/>
        </authorList>
    </citation>
    <scope>NUCLEOTIDE SEQUENCE [LARGE SCALE GENOMIC DNA]</scope>
    <source>
        <strain evidence="2 3">NBRC 102420</strain>
    </source>
</reference>
<feature type="transmembrane region" description="Helical" evidence="1">
    <location>
        <begin position="12"/>
        <end position="38"/>
    </location>
</feature>
<accession>A0A090VSA5</accession>
<keyword evidence="1" id="KW-0812">Transmembrane</keyword>
<protein>
    <recommendedName>
        <fullName evidence="4">Outer membrane protein</fullName>
    </recommendedName>
</protein>
<organism evidence="2 3">
    <name type="scientific">Pseudescherichia vulneris NBRC 102420</name>
    <dbReference type="NCBI Taxonomy" id="1115515"/>
    <lineage>
        <taxon>Bacteria</taxon>
        <taxon>Pseudomonadati</taxon>
        <taxon>Pseudomonadota</taxon>
        <taxon>Gammaproteobacteria</taxon>
        <taxon>Enterobacterales</taxon>
        <taxon>Enterobacteriaceae</taxon>
        <taxon>Pseudescherichia</taxon>
    </lineage>
</organism>
<dbReference type="Proteomes" id="UP000029462">
    <property type="component" value="Unassembled WGS sequence"/>
</dbReference>
<evidence type="ECO:0008006" key="4">
    <source>
        <dbReference type="Google" id="ProtNLM"/>
    </source>
</evidence>
<sequence length="92" mass="10687">MHINTKYRVGALIYLMAAYALALPALALFTDLVINGSIIDMWKGSYSFADLLNLRKTLFLQFAGLGAALGFVYWLFFFRRYRHHDPLDKYFK</sequence>
<dbReference type="AlphaFoldDB" id="A0A090VSA5"/>
<dbReference type="GeneID" id="89763798"/>
<proteinExistence type="predicted"/>